<proteinExistence type="predicted"/>
<reference evidence="8 9" key="1">
    <citation type="submission" date="2018-06" db="EMBL/GenBank/DDBJ databases">
        <title>Genomic Encyclopedia of Archaeal and Bacterial Type Strains, Phase II (KMG-II): from individual species to whole genera.</title>
        <authorList>
            <person name="Goeker M."/>
        </authorList>
    </citation>
    <scope>NUCLEOTIDE SEQUENCE [LARGE SCALE GENOMIC DNA]</scope>
    <source>
        <strain evidence="8 9">DSM 19830</strain>
    </source>
</reference>
<feature type="transmembrane region" description="Helical" evidence="6">
    <location>
        <begin position="171"/>
        <end position="201"/>
    </location>
</feature>
<evidence type="ECO:0000256" key="5">
    <source>
        <dbReference type="ARBA" id="ARBA00022777"/>
    </source>
</evidence>
<feature type="domain" description="Histidine kinase" evidence="7">
    <location>
        <begin position="217"/>
        <end position="436"/>
    </location>
</feature>
<dbReference type="EC" id="2.7.13.3" evidence="2"/>
<keyword evidence="6" id="KW-0472">Membrane</keyword>
<dbReference type="FunFam" id="3.30.565.10:FF:000006">
    <property type="entry name" value="Sensor histidine kinase WalK"/>
    <property type="match status" value="1"/>
</dbReference>
<dbReference type="PANTHER" id="PTHR43547:SF2">
    <property type="entry name" value="HYBRID SIGNAL TRANSDUCTION HISTIDINE KINASE C"/>
    <property type="match status" value="1"/>
</dbReference>
<dbReference type="Gene3D" id="1.10.287.130">
    <property type="match status" value="1"/>
</dbReference>
<dbReference type="Proteomes" id="UP000248882">
    <property type="component" value="Unassembled WGS sequence"/>
</dbReference>
<comment type="caution">
    <text evidence="8">The sequence shown here is derived from an EMBL/GenBank/DDBJ whole genome shotgun (WGS) entry which is preliminary data.</text>
</comment>
<evidence type="ECO:0000259" key="7">
    <source>
        <dbReference type="PROSITE" id="PS50109"/>
    </source>
</evidence>
<keyword evidence="3" id="KW-0597">Phosphoprotein</keyword>
<protein>
    <recommendedName>
        <fullName evidence="2">histidine kinase</fullName>
        <ecNumber evidence="2">2.7.13.3</ecNumber>
    </recommendedName>
</protein>
<evidence type="ECO:0000256" key="3">
    <source>
        <dbReference type="ARBA" id="ARBA00022553"/>
    </source>
</evidence>
<dbReference type="InterPro" id="IPR003594">
    <property type="entry name" value="HATPase_dom"/>
</dbReference>
<dbReference type="EMBL" id="QKZT01000010">
    <property type="protein sequence ID" value="PZX50996.1"/>
    <property type="molecule type" value="Genomic_DNA"/>
</dbReference>
<dbReference type="CDD" id="cd00082">
    <property type="entry name" value="HisKA"/>
    <property type="match status" value="1"/>
</dbReference>
<dbReference type="PRINTS" id="PR00344">
    <property type="entry name" value="BCTRLSENSOR"/>
</dbReference>
<dbReference type="PROSITE" id="PS50109">
    <property type="entry name" value="HIS_KIN"/>
    <property type="match status" value="1"/>
</dbReference>
<dbReference type="InterPro" id="IPR003661">
    <property type="entry name" value="HisK_dim/P_dom"/>
</dbReference>
<evidence type="ECO:0000256" key="2">
    <source>
        <dbReference type="ARBA" id="ARBA00012438"/>
    </source>
</evidence>
<sequence length="441" mass="50713">MLSKWLDFVRDHLYVITILIAMALVGLLVVQNSLIKLDIDVQTKFFDKKIDKVLGDFEDILKEDDQLSDQVIDLIGDRVHPKAKRDSLENFTLLVIRDITDSLLTQHEIGYLDYEFAFYQRHKDTIALSSSKTLLQPDFQHFSFTPGDQIRKEFGKANFKFGFSFHNESLFITYSILPTLVITAFFVLILLGSFFSTFLVLKRQKLISQLKNDFINNLTHELKTPIFASSIIHKIIKENRKSLSEDELDYHLQLLENENHLLKNKVEKVLELTVLESGNPGLNFEKIDFHQIITRKAEVYKILFESNHGVLNCMLEANESLLYGDEMHLSNILDNLLDNAIKYSDSAPEVLVKTYNKGNHLFVEIKDHGIGIEPDNLPYVFDKFYRVSHGNLHKIKGFGLGLSYVKMMVDLHDGEIKMESSLGEGTTVILKFPVLEINNKP</sequence>
<keyword evidence="6" id="KW-1133">Transmembrane helix</keyword>
<dbReference type="PANTHER" id="PTHR43547">
    <property type="entry name" value="TWO-COMPONENT HISTIDINE KINASE"/>
    <property type="match status" value="1"/>
</dbReference>
<dbReference type="GO" id="GO:0000155">
    <property type="term" value="F:phosphorelay sensor kinase activity"/>
    <property type="evidence" value="ECO:0007669"/>
    <property type="project" value="InterPro"/>
</dbReference>
<evidence type="ECO:0000313" key="9">
    <source>
        <dbReference type="Proteomes" id="UP000248882"/>
    </source>
</evidence>
<dbReference type="InterPro" id="IPR004358">
    <property type="entry name" value="Sig_transdc_His_kin-like_C"/>
</dbReference>
<keyword evidence="9" id="KW-1185">Reference proteome</keyword>
<dbReference type="InterPro" id="IPR036097">
    <property type="entry name" value="HisK_dim/P_sf"/>
</dbReference>
<dbReference type="InterPro" id="IPR005467">
    <property type="entry name" value="His_kinase_dom"/>
</dbReference>
<name>A0A2W7QUX6_9BACT</name>
<comment type="catalytic activity">
    <reaction evidence="1">
        <text>ATP + protein L-histidine = ADP + protein N-phospho-L-histidine.</text>
        <dbReference type="EC" id="2.7.13.3"/>
    </reaction>
</comment>
<evidence type="ECO:0000313" key="8">
    <source>
        <dbReference type="EMBL" id="PZX50996.1"/>
    </source>
</evidence>
<dbReference type="SUPFAM" id="SSF55874">
    <property type="entry name" value="ATPase domain of HSP90 chaperone/DNA topoisomerase II/histidine kinase"/>
    <property type="match status" value="1"/>
</dbReference>
<keyword evidence="4" id="KW-0808">Transferase</keyword>
<organism evidence="8 9">
    <name type="scientific">Algoriphagus chordae</name>
    <dbReference type="NCBI Taxonomy" id="237019"/>
    <lineage>
        <taxon>Bacteria</taxon>
        <taxon>Pseudomonadati</taxon>
        <taxon>Bacteroidota</taxon>
        <taxon>Cytophagia</taxon>
        <taxon>Cytophagales</taxon>
        <taxon>Cyclobacteriaceae</taxon>
        <taxon>Algoriphagus</taxon>
    </lineage>
</organism>
<evidence type="ECO:0000256" key="1">
    <source>
        <dbReference type="ARBA" id="ARBA00000085"/>
    </source>
</evidence>
<dbReference type="SMART" id="SM00387">
    <property type="entry name" value="HATPase_c"/>
    <property type="match status" value="1"/>
</dbReference>
<accession>A0A2W7QUX6</accession>
<dbReference type="Gene3D" id="3.30.565.10">
    <property type="entry name" value="Histidine kinase-like ATPase, C-terminal domain"/>
    <property type="match status" value="1"/>
</dbReference>
<evidence type="ECO:0000256" key="6">
    <source>
        <dbReference type="SAM" id="Phobius"/>
    </source>
</evidence>
<dbReference type="AlphaFoldDB" id="A0A2W7QUX6"/>
<dbReference type="InterPro" id="IPR036890">
    <property type="entry name" value="HATPase_C_sf"/>
</dbReference>
<keyword evidence="6" id="KW-0812">Transmembrane</keyword>
<dbReference type="Pfam" id="PF02518">
    <property type="entry name" value="HATPase_c"/>
    <property type="match status" value="1"/>
</dbReference>
<feature type="transmembrane region" description="Helical" evidence="6">
    <location>
        <begin position="12"/>
        <end position="30"/>
    </location>
</feature>
<evidence type="ECO:0000256" key="4">
    <source>
        <dbReference type="ARBA" id="ARBA00022679"/>
    </source>
</evidence>
<gene>
    <name evidence="8" type="ORF">LV85_02539</name>
</gene>
<dbReference type="SUPFAM" id="SSF47384">
    <property type="entry name" value="Homodimeric domain of signal transducing histidine kinase"/>
    <property type="match status" value="1"/>
</dbReference>
<dbReference type="SMART" id="SM00388">
    <property type="entry name" value="HisKA"/>
    <property type="match status" value="1"/>
</dbReference>
<keyword evidence="5 8" id="KW-0418">Kinase</keyword>